<organism evidence="1 2">
    <name type="scientific">Bifidobacterium biavatii DSM 23969</name>
    <dbReference type="NCBI Taxonomy" id="1437608"/>
    <lineage>
        <taxon>Bacteria</taxon>
        <taxon>Bacillati</taxon>
        <taxon>Actinomycetota</taxon>
        <taxon>Actinomycetes</taxon>
        <taxon>Bifidobacteriales</taxon>
        <taxon>Bifidobacteriaceae</taxon>
        <taxon>Bifidobacterium</taxon>
    </lineage>
</organism>
<dbReference type="EMBL" id="JGYN01000030">
    <property type="protein sequence ID" value="KFI47947.1"/>
    <property type="molecule type" value="Genomic_DNA"/>
</dbReference>
<keyword evidence="2" id="KW-1185">Reference proteome</keyword>
<proteinExistence type="predicted"/>
<gene>
    <name evidence="1" type="ORF">BBIA_0079</name>
</gene>
<accession>A0A086ZN47</accession>
<dbReference type="AlphaFoldDB" id="A0A086ZN47"/>
<dbReference type="eggNOG" id="COG5340">
    <property type="taxonomic scope" value="Bacteria"/>
</dbReference>
<dbReference type="Proteomes" id="UP000029108">
    <property type="component" value="Unassembled WGS sequence"/>
</dbReference>
<evidence type="ECO:0000313" key="2">
    <source>
        <dbReference type="Proteomes" id="UP000029108"/>
    </source>
</evidence>
<reference evidence="1 2" key="1">
    <citation type="submission" date="2014-03" db="EMBL/GenBank/DDBJ databases">
        <title>Genomics of Bifidobacteria.</title>
        <authorList>
            <person name="Ventura M."/>
            <person name="Milani C."/>
            <person name="Lugli G.A."/>
        </authorList>
    </citation>
    <scope>NUCLEOTIDE SEQUENCE [LARGE SCALE GENOMIC DNA]</scope>
    <source>
        <strain evidence="1 2">DSM 23969</strain>
    </source>
</reference>
<name>A0A086ZN47_9BIFI</name>
<dbReference type="RefSeq" id="WP_152600582.1">
    <property type="nucleotide sequence ID" value="NZ_JDUU01000016.1"/>
</dbReference>
<protein>
    <submittedName>
        <fullName evidence="1">CTP synthase</fullName>
    </submittedName>
</protein>
<sequence length="309" mass="33987">MALLRRKHAGLIVSPYRGMYADLSYWQSLNPTEQTLHIARTIAIGHPSLVFAGPTAAAIHGFEHQWSIHHSGLYVADTVHGFAHGARDAACRTPRGGLHGIYMAAVPETAVGGLRVTDAARTMVDCGLVLPFVNALPIVNSALAQSAVTLDEIRSVSAGLRRDCTPIDRLLRYANPRCDNGGESLAYATIVEEGFIEPVVQHVFANPHDPEEWYRVDFAWFLPGGRVMVAEYDGMAKYVDPAMTDRKSVATVVNEQSVRERRLLNWAVHEIARLTFDDVVRRLPMINKLRAMGIPRYGFGSAGRGEDAC</sequence>
<dbReference type="OrthoDB" id="3172126at2"/>
<evidence type="ECO:0000313" key="1">
    <source>
        <dbReference type="EMBL" id="KFI47947.1"/>
    </source>
</evidence>
<comment type="caution">
    <text evidence="1">The sequence shown here is derived from an EMBL/GenBank/DDBJ whole genome shotgun (WGS) entry which is preliminary data.</text>
</comment>
<dbReference type="STRING" id="1437608.GCA_000771645_00791"/>